<gene>
    <name evidence="2" type="ORF">ACFSUL_08945</name>
</gene>
<feature type="transmembrane region" description="Helical" evidence="1">
    <location>
        <begin position="275"/>
        <end position="296"/>
    </location>
</feature>
<feature type="transmembrane region" description="Helical" evidence="1">
    <location>
        <begin position="98"/>
        <end position="118"/>
    </location>
</feature>
<dbReference type="EMBL" id="JBHUMF010000020">
    <property type="protein sequence ID" value="MFD2680872.1"/>
    <property type="molecule type" value="Genomic_DNA"/>
</dbReference>
<feature type="transmembrane region" description="Helical" evidence="1">
    <location>
        <begin position="216"/>
        <end position="232"/>
    </location>
</feature>
<keyword evidence="3" id="KW-1185">Reference proteome</keyword>
<dbReference type="Proteomes" id="UP001597506">
    <property type="component" value="Unassembled WGS sequence"/>
</dbReference>
<name>A0ABW5RTH8_9BACI</name>
<dbReference type="RefSeq" id="WP_377934642.1">
    <property type="nucleotide sequence ID" value="NZ_JBHUMF010000020.1"/>
</dbReference>
<reference evidence="3" key="1">
    <citation type="journal article" date="2019" name="Int. J. Syst. Evol. Microbiol.">
        <title>The Global Catalogue of Microorganisms (GCM) 10K type strain sequencing project: providing services to taxonomists for standard genome sequencing and annotation.</title>
        <authorList>
            <consortium name="The Broad Institute Genomics Platform"/>
            <consortium name="The Broad Institute Genome Sequencing Center for Infectious Disease"/>
            <person name="Wu L."/>
            <person name="Ma J."/>
        </authorList>
    </citation>
    <scope>NUCLEOTIDE SEQUENCE [LARGE SCALE GENOMIC DNA]</scope>
    <source>
        <strain evidence="3">KCTC 3913</strain>
    </source>
</reference>
<dbReference type="PANTHER" id="PTHR41324:SF1">
    <property type="entry name" value="DUF2232 DOMAIN-CONTAINING PROTEIN"/>
    <property type="match status" value="1"/>
</dbReference>
<feature type="transmembrane region" description="Helical" evidence="1">
    <location>
        <begin position="55"/>
        <end position="78"/>
    </location>
</feature>
<feature type="transmembrane region" description="Helical" evidence="1">
    <location>
        <begin position="238"/>
        <end position="263"/>
    </location>
</feature>
<dbReference type="Pfam" id="PF09991">
    <property type="entry name" value="DUF2232"/>
    <property type="match status" value="1"/>
</dbReference>
<feature type="transmembrane region" description="Helical" evidence="1">
    <location>
        <begin position="12"/>
        <end position="43"/>
    </location>
</feature>
<feature type="transmembrane region" description="Helical" evidence="1">
    <location>
        <begin position="175"/>
        <end position="195"/>
    </location>
</feature>
<evidence type="ECO:0000313" key="3">
    <source>
        <dbReference type="Proteomes" id="UP001597506"/>
    </source>
</evidence>
<dbReference type="PANTHER" id="PTHR41324">
    <property type="entry name" value="MEMBRANE PROTEIN-RELATED"/>
    <property type="match status" value="1"/>
</dbReference>
<sequence>MKNTRLLTEGALLLAVFVVLLLISIYVPILWIISFLFLVLPFILFSAKHPFKYSLLMLIGACILSALLGTFLAVPLALASGTTGIVMGWFIKEKKDKVTLFIASSLTMLVNIVAQYALSIVLFDIDMIQDTIKLMKESFNQSADMLANFGQSVDGEMMEQFNNSIDLIGTLTPTLFLMSAFLLVLLFILVNFPIVKRLGIDTPKFKPFREWKLPKSILWYYLLVLVLSIAIQPETGSYYYTALINLLYVLQTLMAVQGLAFIFFYSHLKGWSKGLLTLVIIVSIPLLYIVRILGIIDLGFDLRQRLQRK</sequence>
<keyword evidence="1" id="KW-1133">Transmembrane helix</keyword>
<comment type="caution">
    <text evidence="2">The sequence shown here is derived from an EMBL/GenBank/DDBJ whole genome shotgun (WGS) entry which is preliminary data.</text>
</comment>
<dbReference type="InterPro" id="IPR018710">
    <property type="entry name" value="DUF2232"/>
</dbReference>
<keyword evidence="1" id="KW-0472">Membrane</keyword>
<keyword evidence="1" id="KW-0812">Transmembrane</keyword>
<evidence type="ECO:0000256" key="1">
    <source>
        <dbReference type="SAM" id="Phobius"/>
    </source>
</evidence>
<protein>
    <submittedName>
        <fullName evidence="2">YybS family protein</fullName>
    </submittedName>
</protein>
<organism evidence="2 3">
    <name type="scientific">Bacillus seohaeanensis</name>
    <dbReference type="NCBI Taxonomy" id="284580"/>
    <lineage>
        <taxon>Bacteria</taxon>
        <taxon>Bacillati</taxon>
        <taxon>Bacillota</taxon>
        <taxon>Bacilli</taxon>
        <taxon>Bacillales</taxon>
        <taxon>Bacillaceae</taxon>
        <taxon>Bacillus</taxon>
    </lineage>
</organism>
<accession>A0ABW5RTH8</accession>
<proteinExistence type="predicted"/>
<evidence type="ECO:0000313" key="2">
    <source>
        <dbReference type="EMBL" id="MFD2680872.1"/>
    </source>
</evidence>